<organism evidence="2 3">
    <name type="scientific">Brassica napus</name>
    <name type="common">Rape</name>
    <dbReference type="NCBI Taxonomy" id="3708"/>
    <lineage>
        <taxon>Eukaryota</taxon>
        <taxon>Viridiplantae</taxon>
        <taxon>Streptophyta</taxon>
        <taxon>Embryophyta</taxon>
        <taxon>Tracheophyta</taxon>
        <taxon>Spermatophyta</taxon>
        <taxon>Magnoliopsida</taxon>
        <taxon>eudicotyledons</taxon>
        <taxon>Gunneridae</taxon>
        <taxon>Pentapetalae</taxon>
        <taxon>rosids</taxon>
        <taxon>malvids</taxon>
        <taxon>Brassicales</taxon>
        <taxon>Brassicaceae</taxon>
        <taxon>Brassiceae</taxon>
        <taxon>Brassica</taxon>
    </lineage>
</organism>
<sequence length="39" mass="4194">MSRYIIAHIANCGVTRPPKRVCLSEQSSGVDPGMHIPTA</sequence>
<dbReference type="EMBL" id="HG994355">
    <property type="protein sequence ID" value="CAF2149261.1"/>
    <property type="molecule type" value="Genomic_DNA"/>
</dbReference>
<keyword evidence="3" id="KW-1185">Reference proteome</keyword>
<name>A0A078HWY4_BRANA</name>
<gene>
    <name evidence="2" type="primary">BnaA01g12610D</name>
    <name evidence="1" type="ORF">DARMORV10_A01P14160.1</name>
    <name evidence="2" type="ORF">GSBRNA2T00072705001</name>
</gene>
<dbReference type="STRING" id="3708.A0A078HWY4"/>
<dbReference type="PaxDb" id="3708-A0A078HWY4"/>
<dbReference type="Proteomes" id="UP001295469">
    <property type="component" value="Chromosome A01"/>
</dbReference>
<dbReference type="EMBL" id="LK032494">
    <property type="protein sequence ID" value="CDY41278.1"/>
    <property type="molecule type" value="Genomic_DNA"/>
</dbReference>
<evidence type="ECO:0000313" key="3">
    <source>
        <dbReference type="Proteomes" id="UP000028999"/>
    </source>
</evidence>
<reference evidence="1" key="3">
    <citation type="submission" date="2021-01" db="EMBL/GenBank/DDBJ databases">
        <authorList>
            <consortium name="Genoscope - CEA"/>
            <person name="William W."/>
        </authorList>
    </citation>
    <scope>NUCLEOTIDE SEQUENCE</scope>
</reference>
<proteinExistence type="predicted"/>
<evidence type="ECO:0000313" key="2">
    <source>
        <dbReference type="EMBL" id="CDY41278.1"/>
    </source>
</evidence>
<dbReference type="AlphaFoldDB" id="A0A078HWY4"/>
<dbReference type="Proteomes" id="UP000028999">
    <property type="component" value="Unassembled WGS sequence"/>
</dbReference>
<accession>A0A078HWY4</accession>
<protein>
    <submittedName>
        <fullName evidence="1">(rape) hypothetical protein</fullName>
    </submittedName>
    <submittedName>
        <fullName evidence="2">BnaA01g12610D protein</fullName>
    </submittedName>
</protein>
<evidence type="ECO:0000313" key="1">
    <source>
        <dbReference type="EMBL" id="CAF2149261.1"/>
    </source>
</evidence>
<reference evidence="2" key="2">
    <citation type="submission" date="2014-06" db="EMBL/GenBank/DDBJ databases">
        <authorList>
            <person name="Genoscope - CEA"/>
        </authorList>
    </citation>
    <scope>NUCLEOTIDE SEQUENCE</scope>
</reference>
<reference evidence="2 3" key="1">
    <citation type="journal article" date="2014" name="Science">
        <title>Plant genetics. Early allopolyploid evolution in the post-Neolithic Brassica napus oilseed genome.</title>
        <authorList>
            <person name="Chalhoub B."/>
            <person name="Denoeud F."/>
            <person name="Liu S."/>
            <person name="Parkin I.A."/>
            <person name="Tang H."/>
            <person name="Wang X."/>
            <person name="Chiquet J."/>
            <person name="Belcram H."/>
            <person name="Tong C."/>
            <person name="Samans B."/>
            <person name="Correa M."/>
            <person name="Da Silva C."/>
            <person name="Just J."/>
            <person name="Falentin C."/>
            <person name="Koh C.S."/>
            <person name="Le Clainche I."/>
            <person name="Bernard M."/>
            <person name="Bento P."/>
            <person name="Noel B."/>
            <person name="Labadie K."/>
            <person name="Alberti A."/>
            <person name="Charles M."/>
            <person name="Arnaud D."/>
            <person name="Guo H."/>
            <person name="Daviaud C."/>
            <person name="Alamery S."/>
            <person name="Jabbari K."/>
            <person name="Zhao M."/>
            <person name="Edger P.P."/>
            <person name="Chelaifa H."/>
            <person name="Tack D."/>
            <person name="Lassalle G."/>
            <person name="Mestiri I."/>
            <person name="Schnel N."/>
            <person name="Le Paslier M.C."/>
            <person name="Fan G."/>
            <person name="Renault V."/>
            <person name="Bayer P.E."/>
            <person name="Golicz A.A."/>
            <person name="Manoli S."/>
            <person name="Lee T.H."/>
            <person name="Thi V.H."/>
            <person name="Chalabi S."/>
            <person name="Hu Q."/>
            <person name="Fan C."/>
            <person name="Tollenaere R."/>
            <person name="Lu Y."/>
            <person name="Battail C."/>
            <person name="Shen J."/>
            <person name="Sidebottom C.H."/>
            <person name="Wang X."/>
            <person name="Canaguier A."/>
            <person name="Chauveau A."/>
            <person name="Berard A."/>
            <person name="Deniot G."/>
            <person name="Guan M."/>
            <person name="Liu Z."/>
            <person name="Sun F."/>
            <person name="Lim Y.P."/>
            <person name="Lyons E."/>
            <person name="Town C.D."/>
            <person name="Bancroft I."/>
            <person name="Wang X."/>
            <person name="Meng J."/>
            <person name="Ma J."/>
            <person name="Pires J.C."/>
            <person name="King G.J."/>
            <person name="Brunel D."/>
            <person name="Delourme R."/>
            <person name="Renard M."/>
            <person name="Aury J.M."/>
            <person name="Adams K.L."/>
            <person name="Batley J."/>
            <person name="Snowdon R.J."/>
            <person name="Tost J."/>
            <person name="Edwards D."/>
            <person name="Zhou Y."/>
            <person name="Hua W."/>
            <person name="Sharpe A.G."/>
            <person name="Paterson A.H."/>
            <person name="Guan C."/>
            <person name="Wincker P."/>
        </authorList>
    </citation>
    <scope>NUCLEOTIDE SEQUENCE [LARGE SCALE GENOMIC DNA]</scope>
    <source>
        <strain evidence="3">cv. Darmor-bzh</strain>
    </source>
</reference>
<dbReference type="Gramene" id="CDY41278">
    <property type="protein sequence ID" value="CDY41278"/>
    <property type="gene ID" value="GSBRNA2T00072705001"/>
</dbReference>